<dbReference type="GO" id="GO:0004672">
    <property type="term" value="F:protein kinase activity"/>
    <property type="evidence" value="ECO:0007669"/>
    <property type="project" value="InterPro"/>
</dbReference>
<keyword evidence="5" id="KW-0833">Ubl conjugation pathway</keyword>
<dbReference type="PROSITE" id="PS50011">
    <property type="entry name" value="PROTEIN_KINASE_DOM"/>
    <property type="match status" value="1"/>
</dbReference>
<evidence type="ECO:0000256" key="3">
    <source>
        <dbReference type="ARBA" id="ARBA00012483"/>
    </source>
</evidence>
<dbReference type="SUPFAM" id="SSF52402">
    <property type="entry name" value="Adenine nucleotide alpha hydrolases-like"/>
    <property type="match status" value="1"/>
</dbReference>
<dbReference type="Pfam" id="PF07714">
    <property type="entry name" value="PK_Tyr_Ser-Thr"/>
    <property type="match status" value="1"/>
</dbReference>
<accession>A0A2K2D5A7</accession>
<evidence type="ECO:0000256" key="1">
    <source>
        <dbReference type="ARBA" id="ARBA00000900"/>
    </source>
</evidence>
<feature type="region of interest" description="Disordered" evidence="6">
    <location>
        <begin position="339"/>
        <end position="373"/>
    </location>
</feature>
<dbReference type="Proteomes" id="UP000008810">
    <property type="component" value="Chromosome 3"/>
</dbReference>
<comment type="catalytic activity">
    <reaction evidence="1">
        <text>S-ubiquitinyl-[E2 ubiquitin-conjugating enzyme]-L-cysteine + [acceptor protein]-L-lysine = [E2 ubiquitin-conjugating enzyme]-L-cysteine + N(6)-ubiquitinyl-[acceptor protein]-L-lysine.</text>
        <dbReference type="EC" id="2.3.2.27"/>
    </reaction>
</comment>
<feature type="region of interest" description="Disordered" evidence="6">
    <location>
        <begin position="288"/>
        <end position="314"/>
    </location>
</feature>
<dbReference type="InterPro" id="IPR011009">
    <property type="entry name" value="Kinase-like_dom_sf"/>
</dbReference>
<dbReference type="SUPFAM" id="SSF57850">
    <property type="entry name" value="RING/U-box"/>
    <property type="match status" value="1"/>
</dbReference>
<evidence type="ECO:0000256" key="2">
    <source>
        <dbReference type="ARBA" id="ARBA00004906"/>
    </source>
</evidence>
<sequence>MEVGGGSHEEEEEEEVPAAVVYCAVGKDGGREWKANLRWVLANFPHRSRRRFSLVLAHVHRPPHRVNMMGAWVPVSQLAEHEVAAYSKLEEDRASRALDDLLHICTSQRVRARKVIVSADDAARGLVRLADDHAVAELVMGAASDRAYTRKMCAPRSKKAVTVQRKANPACRIWFLCKGNLICTREADEVGLNRAEPSTSSSSPSPRSSSAVSDCSRSKPSMPFGMHESASAGPTTLRRRTSSRDADSDNATDHNGAEDDHLGHDASSSSAAAAADVVGAFFSTAPAASGLRDAEDQDSPAPSHHGSSDGAGEMDDDALYERLKEALVEARNLRHEAYEETRRRQKADRDLAHASRMAKEAESSWQGEARRRKETEERLARERVAMEQDRRDLDGILEKIMEVDGRSAELELQIADSERAMSQLDVRLSESYGVLDALRLECERREEPATAGEPSVPEVDVAEQSMSFWRLGLSELEEATGHFNESARIGGGGVYRGSLRGMSVAVRMVSPEVAVDEARFTRAVEAMSRARHPGLVTFLGACPEARAVVHELVPGGSLEDRLEGKEAPTLSWQARCGVAYRTCSALAYILSTGAVHGDVRPANILLEDEGCSSSKLAGFGTRGLVAAKERRRPGGVDVAYVDPRCLATGEPTPRSDVHALGVVLLRLVTGKPAFEARKAARDAAAGSTPWHEAVGHAGAGGWPVERATEVALLGLKCCAGDEDEDVAGGGATAEQLLEEARGVLEAATMAAPGRTWSSLSSASGAGSESGGGAPSYFLCPILKVEVMRDPQIAGDGFTYEAEAMREWLGSGHDTSPMTNLKLPTDELLPNHALRAAIQEWRHTTTPGTSSASSDRFH</sequence>
<keyword evidence="4" id="KW-0808">Transferase</keyword>
<evidence type="ECO:0000313" key="10">
    <source>
        <dbReference type="EnsemblPlants" id="PNT69465"/>
    </source>
</evidence>
<dbReference type="OrthoDB" id="617155at2759"/>
<evidence type="ECO:0000313" key="11">
    <source>
        <dbReference type="Proteomes" id="UP000008810"/>
    </source>
</evidence>
<protein>
    <recommendedName>
        <fullName evidence="3">RING-type E3 ubiquitin transferase</fullName>
        <ecNumber evidence="3">2.3.2.27</ecNumber>
    </recommendedName>
</protein>
<name>A0A2K2D5A7_BRADI</name>
<evidence type="ECO:0000259" key="8">
    <source>
        <dbReference type="PROSITE" id="PS51698"/>
    </source>
</evidence>
<reference evidence="10" key="3">
    <citation type="submission" date="2018-08" db="UniProtKB">
        <authorList>
            <consortium name="EnsemblPlants"/>
        </authorList>
    </citation>
    <scope>IDENTIFICATION</scope>
    <source>
        <strain evidence="10">cv. Bd21</strain>
    </source>
</reference>
<dbReference type="GO" id="GO:0016567">
    <property type="term" value="P:protein ubiquitination"/>
    <property type="evidence" value="ECO:0007669"/>
    <property type="project" value="UniProtKB-UniPathway"/>
</dbReference>
<evidence type="ECO:0000256" key="6">
    <source>
        <dbReference type="SAM" id="MobiDB-lite"/>
    </source>
</evidence>
<dbReference type="PANTHER" id="PTHR45647">
    <property type="entry name" value="OS02G0152300 PROTEIN"/>
    <property type="match status" value="1"/>
</dbReference>
<keyword evidence="11" id="KW-1185">Reference proteome</keyword>
<proteinExistence type="predicted"/>
<dbReference type="CDD" id="cd01989">
    <property type="entry name" value="USP_STK_Ubox_N"/>
    <property type="match status" value="1"/>
</dbReference>
<dbReference type="InterPro" id="IPR003613">
    <property type="entry name" value="Ubox_domain"/>
</dbReference>
<dbReference type="PANTHER" id="PTHR45647:SF94">
    <property type="entry name" value="OS02G0822900 PROTEIN"/>
    <property type="match status" value="1"/>
</dbReference>
<dbReference type="InterPro" id="IPR001245">
    <property type="entry name" value="Ser-Thr/Tyr_kinase_cat_dom"/>
</dbReference>
<dbReference type="Pfam" id="PF04564">
    <property type="entry name" value="U-box"/>
    <property type="match status" value="1"/>
</dbReference>
<feature type="domain" description="U-box" evidence="8">
    <location>
        <begin position="772"/>
        <end position="847"/>
    </location>
</feature>
<dbReference type="Gene3D" id="1.10.510.10">
    <property type="entry name" value="Transferase(Phosphotransferase) domain 1"/>
    <property type="match status" value="1"/>
</dbReference>
<dbReference type="GO" id="GO:0005524">
    <property type="term" value="F:ATP binding"/>
    <property type="evidence" value="ECO:0007669"/>
    <property type="project" value="InterPro"/>
</dbReference>
<dbReference type="CDD" id="cd16655">
    <property type="entry name" value="RING-Ubox_WDSUB1-like"/>
    <property type="match status" value="1"/>
</dbReference>
<evidence type="ECO:0000259" key="7">
    <source>
        <dbReference type="PROSITE" id="PS50011"/>
    </source>
</evidence>
<feature type="compositionally biased region" description="Low complexity" evidence="6">
    <location>
        <begin position="197"/>
        <end position="215"/>
    </location>
</feature>
<dbReference type="InterPro" id="IPR014729">
    <property type="entry name" value="Rossmann-like_a/b/a_fold"/>
</dbReference>
<dbReference type="Gene3D" id="3.30.40.10">
    <property type="entry name" value="Zinc/RING finger domain, C3HC4 (zinc finger)"/>
    <property type="match status" value="1"/>
</dbReference>
<dbReference type="Gene3D" id="3.30.200.20">
    <property type="entry name" value="Phosphorylase Kinase, domain 1"/>
    <property type="match status" value="1"/>
</dbReference>
<feature type="domain" description="Protein kinase" evidence="7">
    <location>
        <begin position="480"/>
        <end position="778"/>
    </location>
</feature>
<dbReference type="EnsemblPlants" id="PNT69465">
    <property type="protein sequence ID" value="PNT69465"/>
    <property type="gene ID" value="BRADI_3g56035v3"/>
</dbReference>
<dbReference type="EMBL" id="CM000882">
    <property type="protein sequence ID" value="PNT69465.1"/>
    <property type="molecule type" value="Genomic_DNA"/>
</dbReference>
<dbReference type="InterPro" id="IPR000719">
    <property type="entry name" value="Prot_kinase_dom"/>
</dbReference>
<dbReference type="EC" id="2.3.2.27" evidence="3"/>
<reference evidence="9" key="2">
    <citation type="submission" date="2017-06" db="EMBL/GenBank/DDBJ databases">
        <title>WGS assembly of Brachypodium distachyon.</title>
        <authorList>
            <consortium name="The International Brachypodium Initiative"/>
            <person name="Lucas S."/>
            <person name="Harmon-Smith M."/>
            <person name="Lail K."/>
            <person name="Tice H."/>
            <person name="Grimwood J."/>
            <person name="Bruce D."/>
            <person name="Barry K."/>
            <person name="Shu S."/>
            <person name="Lindquist E."/>
            <person name="Wang M."/>
            <person name="Pitluck S."/>
            <person name="Vogel J.P."/>
            <person name="Garvin D.F."/>
            <person name="Mockler T.C."/>
            <person name="Schmutz J."/>
            <person name="Rokhsar D."/>
            <person name="Bevan M.W."/>
        </authorList>
    </citation>
    <scope>NUCLEOTIDE SEQUENCE</scope>
    <source>
        <strain evidence="9">Bd21</strain>
    </source>
</reference>
<dbReference type="SMART" id="SM00504">
    <property type="entry name" value="Ubox"/>
    <property type="match status" value="1"/>
</dbReference>
<evidence type="ECO:0000313" key="9">
    <source>
        <dbReference type="EMBL" id="PNT69465.1"/>
    </source>
</evidence>
<dbReference type="InterPro" id="IPR013083">
    <property type="entry name" value="Znf_RING/FYVE/PHD"/>
</dbReference>
<feature type="region of interest" description="Disordered" evidence="6">
    <location>
        <begin position="193"/>
        <end position="268"/>
    </location>
</feature>
<dbReference type="SUPFAM" id="SSF56112">
    <property type="entry name" value="Protein kinase-like (PK-like)"/>
    <property type="match status" value="1"/>
</dbReference>
<dbReference type="ExpressionAtlas" id="A0A2K2D5A7">
    <property type="expression patterns" value="baseline and differential"/>
</dbReference>
<evidence type="ECO:0000256" key="5">
    <source>
        <dbReference type="ARBA" id="ARBA00022786"/>
    </source>
</evidence>
<dbReference type="InterPro" id="IPR051348">
    <property type="entry name" value="U-box_ubiquitin_ligases"/>
</dbReference>
<dbReference type="AlphaFoldDB" id="A0A2K2D5A7"/>
<gene>
    <name evidence="10" type="primary">LOC100828609</name>
    <name evidence="9" type="ORF">BRADI_3g56035v3</name>
</gene>
<feature type="compositionally biased region" description="Basic and acidic residues" evidence="6">
    <location>
        <begin position="242"/>
        <end position="264"/>
    </location>
</feature>
<dbReference type="Gene3D" id="3.40.50.620">
    <property type="entry name" value="HUPs"/>
    <property type="match status" value="1"/>
</dbReference>
<dbReference type="UniPathway" id="UPA00143"/>
<evidence type="ECO:0000256" key="4">
    <source>
        <dbReference type="ARBA" id="ARBA00022679"/>
    </source>
</evidence>
<comment type="pathway">
    <text evidence="2">Protein modification; protein ubiquitination.</text>
</comment>
<dbReference type="PROSITE" id="PS51698">
    <property type="entry name" value="U_BOX"/>
    <property type="match status" value="1"/>
</dbReference>
<reference evidence="9 10" key="1">
    <citation type="journal article" date="2010" name="Nature">
        <title>Genome sequencing and analysis of the model grass Brachypodium distachyon.</title>
        <authorList>
            <consortium name="International Brachypodium Initiative"/>
        </authorList>
    </citation>
    <scope>NUCLEOTIDE SEQUENCE [LARGE SCALE GENOMIC DNA]</scope>
    <source>
        <strain evidence="9 10">Bd21</strain>
    </source>
</reference>
<dbReference type="Gramene" id="PNT69465">
    <property type="protein sequence ID" value="PNT69465"/>
    <property type="gene ID" value="BRADI_3g56035v3"/>
</dbReference>
<organism evidence="9">
    <name type="scientific">Brachypodium distachyon</name>
    <name type="common">Purple false brome</name>
    <name type="synonym">Trachynia distachya</name>
    <dbReference type="NCBI Taxonomy" id="15368"/>
    <lineage>
        <taxon>Eukaryota</taxon>
        <taxon>Viridiplantae</taxon>
        <taxon>Streptophyta</taxon>
        <taxon>Embryophyta</taxon>
        <taxon>Tracheophyta</taxon>
        <taxon>Spermatophyta</taxon>
        <taxon>Magnoliopsida</taxon>
        <taxon>Liliopsida</taxon>
        <taxon>Poales</taxon>
        <taxon>Poaceae</taxon>
        <taxon>BOP clade</taxon>
        <taxon>Pooideae</taxon>
        <taxon>Stipodae</taxon>
        <taxon>Brachypodieae</taxon>
        <taxon>Brachypodium</taxon>
    </lineage>
</organism>
<dbReference type="GO" id="GO:0061630">
    <property type="term" value="F:ubiquitin protein ligase activity"/>
    <property type="evidence" value="ECO:0007669"/>
    <property type="project" value="UniProtKB-EC"/>
</dbReference>